<proteinExistence type="predicted"/>
<gene>
    <name evidence="1" type="ORF">LIY65_08910</name>
</gene>
<dbReference type="Proteomes" id="UP001198190">
    <property type="component" value="Unassembled WGS sequence"/>
</dbReference>
<comment type="caution">
    <text evidence="1">The sequence shown here is derived from an EMBL/GenBank/DDBJ whole genome shotgun (WGS) entry which is preliminary data.</text>
</comment>
<evidence type="ECO:0000313" key="2">
    <source>
        <dbReference type="Proteomes" id="UP001198190"/>
    </source>
</evidence>
<dbReference type="RefSeq" id="WP_225091447.1">
    <property type="nucleotide sequence ID" value="NZ_BSQS01000004.1"/>
</dbReference>
<protein>
    <submittedName>
        <fullName evidence="1">Uncharacterized protein</fullName>
    </submittedName>
</protein>
<reference evidence="1" key="1">
    <citation type="submission" date="2021-10" db="EMBL/GenBank/DDBJ databases">
        <title>Collection of gut derived symbiotic bacterial strains cultured from healthy donors.</title>
        <authorList>
            <person name="Lin H."/>
            <person name="Littmann E."/>
            <person name="Claire K."/>
            <person name="Pamer E."/>
        </authorList>
    </citation>
    <scope>NUCLEOTIDE SEQUENCE</scope>
    <source>
        <strain evidence="1">MSK.7.16</strain>
    </source>
</reference>
<organism evidence="1 2">
    <name type="scientific">Megamonas funiformis</name>
    <dbReference type="NCBI Taxonomy" id="437897"/>
    <lineage>
        <taxon>Bacteria</taxon>
        <taxon>Bacillati</taxon>
        <taxon>Bacillota</taxon>
        <taxon>Negativicutes</taxon>
        <taxon>Selenomonadales</taxon>
        <taxon>Selenomonadaceae</taxon>
        <taxon>Megamonas</taxon>
    </lineage>
</organism>
<name>A0AAW4U600_9FIRM</name>
<accession>A0AAW4U600</accession>
<evidence type="ECO:0000313" key="1">
    <source>
        <dbReference type="EMBL" id="MCB6828810.1"/>
    </source>
</evidence>
<sequence length="92" mass="10534">MINKNTVIAQMMNMLNINDDKEIIGYITSVIYDDKEVRFLVDGEDTDIICLYLALTGILADKQNLNIHDFLEKVDVALSQNVNIDIFKKKQV</sequence>
<dbReference type="AlphaFoldDB" id="A0AAW4U600"/>
<dbReference type="EMBL" id="JAJCGD010000026">
    <property type="protein sequence ID" value="MCB6828810.1"/>
    <property type="molecule type" value="Genomic_DNA"/>
</dbReference>